<name>A0ABR9CVR1_9GAMM</name>
<gene>
    <name evidence="1" type="ORF">IE877_01325</name>
</gene>
<keyword evidence="2" id="KW-1185">Reference proteome</keyword>
<comment type="caution">
    <text evidence="1">The sequence shown here is derived from an EMBL/GenBank/DDBJ whole genome shotgun (WGS) entry which is preliminary data.</text>
</comment>
<dbReference type="RefSeq" id="WP_192372516.1">
    <property type="nucleotide sequence ID" value="NZ_CAJHIV010000001.1"/>
</dbReference>
<dbReference type="EMBL" id="JACXSS010000001">
    <property type="protein sequence ID" value="MBD9354536.1"/>
    <property type="molecule type" value="Genomic_DNA"/>
</dbReference>
<evidence type="ECO:0000313" key="1">
    <source>
        <dbReference type="EMBL" id="MBD9354536.1"/>
    </source>
</evidence>
<dbReference type="Proteomes" id="UP000652176">
    <property type="component" value="Unassembled WGS sequence"/>
</dbReference>
<reference evidence="1 2" key="1">
    <citation type="submission" date="2020-09" db="EMBL/GenBank/DDBJ databases">
        <title>Methylomonas albis sp. nov. and Methylomonas fluvii sp. nov.: Two cold-adapted methanotrophs from the River Elbe and an amended description of Methylovulum psychrotolerans strain Eb1.</title>
        <authorList>
            <person name="Bussmann I.K."/>
            <person name="Klings K.-W."/>
            <person name="Warnstedt J."/>
            <person name="Hoppert M."/>
            <person name="Saborowski A."/>
            <person name="Horn F."/>
            <person name="Liebner S."/>
        </authorList>
    </citation>
    <scope>NUCLEOTIDE SEQUENCE [LARGE SCALE GENOMIC DNA]</scope>
    <source>
        <strain evidence="1 2">EbA</strain>
    </source>
</reference>
<organism evidence="1 2">
    <name type="scientific">Methylomonas albis</name>
    <dbReference type="NCBI Taxonomy" id="1854563"/>
    <lineage>
        <taxon>Bacteria</taxon>
        <taxon>Pseudomonadati</taxon>
        <taxon>Pseudomonadota</taxon>
        <taxon>Gammaproteobacteria</taxon>
        <taxon>Methylococcales</taxon>
        <taxon>Methylococcaceae</taxon>
        <taxon>Methylomonas</taxon>
    </lineage>
</organism>
<evidence type="ECO:0000313" key="2">
    <source>
        <dbReference type="Proteomes" id="UP000652176"/>
    </source>
</evidence>
<proteinExistence type="predicted"/>
<sequence>MIRDGKRYVQRLGSFDDSIGQSGGLLDVFDDTTGKLITTIKVYENSRNPDIEGDVQDIFFESMEFDGTGNLVITDEVGRRFLVDTNKLNSVPMP</sequence>
<accession>A0ABR9CVR1</accession>
<protein>
    <submittedName>
        <fullName evidence="1">Uncharacterized protein</fullName>
    </submittedName>
</protein>